<dbReference type="Pfam" id="PF00593">
    <property type="entry name" value="TonB_dep_Rec_b-barrel"/>
    <property type="match status" value="1"/>
</dbReference>
<gene>
    <name evidence="17" type="ORF">LX74_00949</name>
</gene>
<evidence type="ECO:0000256" key="6">
    <source>
        <dbReference type="ARBA" id="ARBA00022729"/>
    </source>
</evidence>
<sequence>MKKVLLNAVLLSGVLAYAQERDTVNAKKIDEVIINSYIKKDSDYANKMPLKTIENPQVYSSIDKAVLENQLIYTADEALRNVTGIQKMWSATNRAGDGGIFINLRGFVAGNSMRNGLVAPVTTSMDAINLEKIEVLKGPSATLFGSNATSYGGVINRVTKKPFETFAGSVSLTGGSYNYYRVQTDVNAPITKDKKLLFRVNTAYTNQGSFQRPDAKNSFYAFTPSLSYKPTDDLEINLEYEMYETNAYPETGFFFYFPSSVLGADRMDQISKYGYDYKQSYIGKGLTTTGKARNLFGQVNYKLNEYIKSSTNVSTSYSYSDGFNPYFYMAPKSAVSQNPADTQIGVVRADQSTVDSKKKYFQIQQNFNFDFHVAGMRNRTVAGFDYMRINDDQHFIFTNFDWVPFSGADYSNMNAQTLREKYQYYQNLPGYDFNANNTYPSLGKQNIYSGYISNVLTLVRGLNILAALRYESNVYKGGQQGQKQADAYTQSAWSPKFGVTYQIVPEKLSVFGNYQNSFKSNGYYIQNKAGDIALSDPERANQFEGGFKANLLNGKISATLSYYDIKVKNTLIATNEMTSSGQAVQSQAGKLTSRGFEAEINAYLVKGFSLIAGLSYNDSRFDTQLGKDVLGNRPATASSPWLANFNASYQFVDGRFKGLGFGIGGNYASDNKIVNSQSMGYFILPKYFVLNANAFYDTRKFRIGVKVDNFTNEHYWQGYTTANAQPLMNIMGSLTLKF</sequence>
<dbReference type="PANTHER" id="PTHR32552:SF68">
    <property type="entry name" value="FERRICHROME OUTER MEMBRANE TRANSPORTER_PHAGE RECEPTOR"/>
    <property type="match status" value="1"/>
</dbReference>
<keyword evidence="17" id="KW-0675">Receptor</keyword>
<evidence type="ECO:0000256" key="12">
    <source>
        <dbReference type="PROSITE-ProRule" id="PRU01360"/>
    </source>
</evidence>
<keyword evidence="10 12" id="KW-0472">Membrane</keyword>
<dbReference type="EMBL" id="VNHK01000003">
    <property type="protein sequence ID" value="TYO92888.1"/>
    <property type="molecule type" value="Genomic_DNA"/>
</dbReference>
<dbReference type="Gene3D" id="2.40.170.20">
    <property type="entry name" value="TonB-dependent receptor, beta-barrel domain"/>
    <property type="match status" value="1"/>
</dbReference>
<evidence type="ECO:0000256" key="11">
    <source>
        <dbReference type="ARBA" id="ARBA00023237"/>
    </source>
</evidence>
<evidence type="ECO:0000256" key="13">
    <source>
        <dbReference type="RuleBase" id="RU003357"/>
    </source>
</evidence>
<keyword evidence="8" id="KW-0406">Ion transport</keyword>
<feature type="domain" description="TonB-dependent receptor plug" evidence="16">
    <location>
        <begin position="53"/>
        <end position="149"/>
    </location>
</feature>
<dbReference type="CDD" id="cd01347">
    <property type="entry name" value="ligand_gated_channel"/>
    <property type="match status" value="1"/>
</dbReference>
<keyword evidence="6 14" id="KW-0732">Signal</keyword>
<evidence type="ECO:0000256" key="5">
    <source>
        <dbReference type="ARBA" id="ARBA00022692"/>
    </source>
</evidence>
<feature type="signal peptide" evidence="14">
    <location>
        <begin position="1"/>
        <end position="18"/>
    </location>
</feature>
<dbReference type="Gene3D" id="2.170.130.10">
    <property type="entry name" value="TonB-dependent receptor, plug domain"/>
    <property type="match status" value="1"/>
</dbReference>
<keyword evidence="9 13" id="KW-0798">TonB box</keyword>
<dbReference type="RefSeq" id="WP_065081349.1">
    <property type="nucleotide sequence ID" value="NZ_FLSS01000021.1"/>
</dbReference>
<protein>
    <submittedName>
        <fullName evidence="17">Iron complex outermembrane receptor protein</fullName>
    </submittedName>
</protein>
<keyword evidence="18" id="KW-1185">Reference proteome</keyword>
<evidence type="ECO:0000256" key="3">
    <source>
        <dbReference type="ARBA" id="ARBA00022452"/>
    </source>
</evidence>
<comment type="caution">
    <text evidence="17">The sequence shown here is derived from an EMBL/GenBank/DDBJ whole genome shotgun (WGS) entry which is preliminary data.</text>
</comment>
<keyword evidence="5 12" id="KW-0812">Transmembrane</keyword>
<proteinExistence type="inferred from homology"/>
<dbReference type="Pfam" id="PF07715">
    <property type="entry name" value="Plug"/>
    <property type="match status" value="1"/>
</dbReference>
<keyword evidence="7" id="KW-0408">Iron</keyword>
<dbReference type="InterPro" id="IPR037066">
    <property type="entry name" value="Plug_dom_sf"/>
</dbReference>
<keyword evidence="2 12" id="KW-0813">Transport</keyword>
<evidence type="ECO:0000256" key="14">
    <source>
        <dbReference type="SAM" id="SignalP"/>
    </source>
</evidence>
<evidence type="ECO:0000259" key="15">
    <source>
        <dbReference type="Pfam" id="PF00593"/>
    </source>
</evidence>
<keyword evidence="11 12" id="KW-0998">Cell outer membrane</keyword>
<feature type="domain" description="TonB-dependent receptor-like beta-barrel" evidence="15">
    <location>
        <begin position="276"/>
        <end position="709"/>
    </location>
</feature>
<dbReference type="PANTHER" id="PTHR32552">
    <property type="entry name" value="FERRICHROME IRON RECEPTOR-RELATED"/>
    <property type="match status" value="1"/>
</dbReference>
<dbReference type="Proteomes" id="UP000324513">
    <property type="component" value="Unassembled WGS sequence"/>
</dbReference>
<evidence type="ECO:0000256" key="4">
    <source>
        <dbReference type="ARBA" id="ARBA00022496"/>
    </source>
</evidence>
<evidence type="ECO:0000256" key="2">
    <source>
        <dbReference type="ARBA" id="ARBA00022448"/>
    </source>
</evidence>
<dbReference type="InterPro" id="IPR000531">
    <property type="entry name" value="Beta-barrel_TonB"/>
</dbReference>
<evidence type="ECO:0000313" key="17">
    <source>
        <dbReference type="EMBL" id="TYO92888.1"/>
    </source>
</evidence>
<evidence type="ECO:0000256" key="8">
    <source>
        <dbReference type="ARBA" id="ARBA00023065"/>
    </source>
</evidence>
<evidence type="ECO:0000256" key="7">
    <source>
        <dbReference type="ARBA" id="ARBA00023004"/>
    </source>
</evidence>
<dbReference type="InterPro" id="IPR012910">
    <property type="entry name" value="Plug_dom"/>
</dbReference>
<keyword evidence="3 12" id="KW-1134">Transmembrane beta strand</keyword>
<evidence type="ECO:0000256" key="9">
    <source>
        <dbReference type="ARBA" id="ARBA00023077"/>
    </source>
</evidence>
<dbReference type="InterPro" id="IPR036942">
    <property type="entry name" value="Beta-barrel_TonB_sf"/>
</dbReference>
<feature type="chain" id="PRO_5046288476" evidence="14">
    <location>
        <begin position="19"/>
        <end position="738"/>
    </location>
</feature>
<dbReference type="SUPFAM" id="SSF56935">
    <property type="entry name" value="Porins"/>
    <property type="match status" value="1"/>
</dbReference>
<evidence type="ECO:0000256" key="1">
    <source>
        <dbReference type="ARBA" id="ARBA00004571"/>
    </source>
</evidence>
<organism evidence="17 18">
    <name type="scientific">Elizabethkingia miricola</name>
    <name type="common">Chryseobacterium miricola</name>
    <dbReference type="NCBI Taxonomy" id="172045"/>
    <lineage>
        <taxon>Bacteria</taxon>
        <taxon>Pseudomonadati</taxon>
        <taxon>Bacteroidota</taxon>
        <taxon>Flavobacteriia</taxon>
        <taxon>Flavobacteriales</taxon>
        <taxon>Weeksellaceae</taxon>
        <taxon>Elizabethkingia</taxon>
    </lineage>
</organism>
<comment type="subcellular location">
    <subcellularLocation>
        <location evidence="1 12">Cell outer membrane</location>
        <topology evidence="1 12">Multi-pass membrane protein</topology>
    </subcellularLocation>
</comment>
<name>A0ABY3NIB1_ELIMR</name>
<dbReference type="InterPro" id="IPR039426">
    <property type="entry name" value="TonB-dep_rcpt-like"/>
</dbReference>
<reference evidence="17 18" key="1">
    <citation type="submission" date="2019-07" db="EMBL/GenBank/DDBJ databases">
        <title>Genomic Encyclopedia of Archaeal and Bacterial Type Strains, Phase II (KMG-II): from individual species to whole genera.</title>
        <authorList>
            <person name="Goeker M."/>
        </authorList>
    </citation>
    <scope>NUCLEOTIDE SEQUENCE [LARGE SCALE GENOMIC DNA]</scope>
    <source>
        <strain evidence="17 18">DSM 14571</strain>
    </source>
</reference>
<accession>A0ABY3NIB1</accession>
<comment type="similarity">
    <text evidence="12 13">Belongs to the TonB-dependent receptor family.</text>
</comment>
<evidence type="ECO:0000259" key="16">
    <source>
        <dbReference type="Pfam" id="PF07715"/>
    </source>
</evidence>
<keyword evidence="4" id="KW-0410">Iron transport</keyword>
<dbReference type="PROSITE" id="PS52016">
    <property type="entry name" value="TONB_DEPENDENT_REC_3"/>
    <property type="match status" value="1"/>
</dbReference>
<evidence type="ECO:0000256" key="10">
    <source>
        <dbReference type="ARBA" id="ARBA00023136"/>
    </source>
</evidence>
<evidence type="ECO:0000313" key="18">
    <source>
        <dbReference type="Proteomes" id="UP000324513"/>
    </source>
</evidence>